<accession>A0A1K0FEJ7</accession>
<evidence type="ECO:0000256" key="1">
    <source>
        <dbReference type="SAM" id="MobiDB-lite"/>
    </source>
</evidence>
<protein>
    <submittedName>
        <fullName evidence="2">Uncharacterized protein</fullName>
    </submittedName>
</protein>
<sequence>MTEPSTAGAASGDDLTARALDLLHVEVEDLFARHEALAATHRRRGEERAADLQAAAAYERAADAAADQAWQAWATTRDQLHEQPGDLARLAAADQAEAHYDSLRETARVAHTAAGELALRLLAESQQDTRELLELGRRAHTAQDFRFAATLQQVTAAPAADAATANAAAGQAASHRETTAPDERR</sequence>
<feature type="compositionally biased region" description="Low complexity" evidence="1">
    <location>
        <begin position="158"/>
        <end position="173"/>
    </location>
</feature>
<reference evidence="2 3" key="1">
    <citation type="submission" date="2016-09" db="EMBL/GenBank/DDBJ databases">
        <title>Couchioplanes caeruleus draft genome sequence.</title>
        <authorList>
            <person name="Sheehan J."/>
            <person name="Caffrey P."/>
        </authorList>
    </citation>
    <scope>NUCLEOTIDE SEQUENCE [LARGE SCALE GENOMIC DNA]</scope>
    <source>
        <strain evidence="2 3">DSM 43634</strain>
    </source>
</reference>
<organism evidence="2 3">
    <name type="scientific">Couchioplanes caeruleus subsp. caeruleus</name>
    <dbReference type="NCBI Taxonomy" id="56427"/>
    <lineage>
        <taxon>Bacteria</taxon>
        <taxon>Bacillati</taxon>
        <taxon>Actinomycetota</taxon>
        <taxon>Actinomycetes</taxon>
        <taxon>Micromonosporales</taxon>
        <taxon>Micromonosporaceae</taxon>
        <taxon>Couchioplanes</taxon>
    </lineage>
</organism>
<dbReference type="EMBL" id="MEIA01000406">
    <property type="protein sequence ID" value="OJF11249.1"/>
    <property type="molecule type" value="Genomic_DNA"/>
</dbReference>
<name>A0A1K0FEJ7_9ACTN</name>
<dbReference type="Proteomes" id="UP000182486">
    <property type="component" value="Unassembled WGS sequence"/>
</dbReference>
<feature type="compositionally biased region" description="Basic and acidic residues" evidence="1">
    <location>
        <begin position="174"/>
        <end position="185"/>
    </location>
</feature>
<dbReference type="RefSeq" id="WP_071808270.1">
    <property type="nucleotide sequence ID" value="NZ_MEIA01000406.1"/>
</dbReference>
<comment type="caution">
    <text evidence="2">The sequence shown here is derived from an EMBL/GenBank/DDBJ whole genome shotgun (WGS) entry which is preliminary data.</text>
</comment>
<feature type="region of interest" description="Disordered" evidence="1">
    <location>
        <begin position="158"/>
        <end position="185"/>
    </location>
</feature>
<dbReference type="AlphaFoldDB" id="A0A1K0FEJ7"/>
<evidence type="ECO:0000313" key="2">
    <source>
        <dbReference type="EMBL" id="OJF11249.1"/>
    </source>
</evidence>
<gene>
    <name evidence="2" type="ORF">BG844_27560</name>
</gene>
<keyword evidence="3" id="KW-1185">Reference proteome</keyword>
<evidence type="ECO:0000313" key="3">
    <source>
        <dbReference type="Proteomes" id="UP000182486"/>
    </source>
</evidence>
<proteinExistence type="predicted"/>